<reference evidence="3" key="1">
    <citation type="submission" date="2019-11" db="UniProtKB">
        <authorList>
            <consortium name="WormBaseParasite"/>
        </authorList>
    </citation>
    <scope>IDENTIFICATION</scope>
</reference>
<proteinExistence type="inferred from homology"/>
<dbReference type="Pfam" id="PF22611">
    <property type="entry name" value="CFAP126"/>
    <property type="match status" value="1"/>
</dbReference>
<sequence length="127" mass="14501">MSKNYCAHQFEDAQSPKRQNYYGAINKLPEHPKQAKKLTRFIANDQGHLAEAQDRKPGANPFGHFHGTWDVPCHIPGNHVENTINRSATGAALLRKEKDFHDAFVNEVESKRDFFSNKRKKEMAGIK</sequence>
<accession>A0A5K3F476</accession>
<comment type="similarity">
    <text evidence="1">Belongs to the Flattop family.</text>
</comment>
<name>A0A5K3F476_MESCO</name>
<evidence type="ECO:0000256" key="1">
    <source>
        <dbReference type="ARBA" id="ARBA00009887"/>
    </source>
</evidence>
<dbReference type="CDD" id="cd23705">
    <property type="entry name" value="Flattop"/>
    <property type="match status" value="1"/>
</dbReference>
<dbReference type="PANTHER" id="PTHR34639:SF1">
    <property type="entry name" value="PROTEIN FLATTOP"/>
    <property type="match status" value="1"/>
</dbReference>
<protein>
    <recommendedName>
        <fullName evidence="2">Cilia- and flagella-associated protein 126</fullName>
    </recommendedName>
</protein>
<dbReference type="InterPro" id="IPR038797">
    <property type="entry name" value="Fltp"/>
</dbReference>
<dbReference type="GO" id="GO:0044782">
    <property type="term" value="P:cilium organization"/>
    <property type="evidence" value="ECO:0007669"/>
    <property type="project" value="TreeGrafter"/>
</dbReference>
<dbReference type="PANTHER" id="PTHR34639">
    <property type="entry name" value="PROTEIN FLATTOP"/>
    <property type="match status" value="1"/>
</dbReference>
<dbReference type="AlphaFoldDB" id="A0A5K3F476"/>
<dbReference type="GO" id="GO:0036064">
    <property type="term" value="C:ciliary basal body"/>
    <property type="evidence" value="ECO:0007669"/>
    <property type="project" value="TreeGrafter"/>
</dbReference>
<evidence type="ECO:0000256" key="2">
    <source>
        <dbReference type="ARBA" id="ARBA00033306"/>
    </source>
</evidence>
<dbReference type="WBParaSite" id="MCU_004801-RA">
    <property type="protein sequence ID" value="MCU_004801-RA"/>
    <property type="gene ID" value="MCU_004801"/>
</dbReference>
<evidence type="ECO:0000313" key="3">
    <source>
        <dbReference type="WBParaSite" id="MCU_004801-RA"/>
    </source>
</evidence>
<organism evidence="3">
    <name type="scientific">Mesocestoides corti</name>
    <name type="common">Flatworm</name>
    <dbReference type="NCBI Taxonomy" id="53468"/>
    <lineage>
        <taxon>Eukaryota</taxon>
        <taxon>Metazoa</taxon>
        <taxon>Spiralia</taxon>
        <taxon>Lophotrochozoa</taxon>
        <taxon>Platyhelminthes</taxon>
        <taxon>Cestoda</taxon>
        <taxon>Eucestoda</taxon>
        <taxon>Cyclophyllidea</taxon>
        <taxon>Mesocestoididae</taxon>
        <taxon>Mesocestoides</taxon>
    </lineage>
</organism>